<feature type="compositionally biased region" description="Gly residues" evidence="1">
    <location>
        <begin position="472"/>
        <end position="482"/>
    </location>
</feature>
<feature type="compositionally biased region" description="Basic residues" evidence="1">
    <location>
        <begin position="238"/>
        <end position="249"/>
    </location>
</feature>
<dbReference type="GO" id="GO:0030154">
    <property type="term" value="P:cell differentiation"/>
    <property type="evidence" value="ECO:0007669"/>
    <property type="project" value="TreeGrafter"/>
</dbReference>
<feature type="region of interest" description="Disordered" evidence="1">
    <location>
        <begin position="694"/>
        <end position="713"/>
    </location>
</feature>
<reference evidence="2" key="3">
    <citation type="submission" date="2025-09" db="UniProtKB">
        <authorList>
            <consortium name="Ensembl"/>
        </authorList>
    </citation>
    <scope>IDENTIFICATION</scope>
</reference>
<feature type="compositionally biased region" description="Pro residues" evidence="1">
    <location>
        <begin position="1054"/>
        <end position="1074"/>
    </location>
</feature>
<reference evidence="2 3" key="1">
    <citation type="submission" date="2019-04" db="EMBL/GenBank/DDBJ databases">
        <authorList>
            <consortium name="Wellcome Sanger Institute Data Sharing"/>
        </authorList>
    </citation>
    <scope>NUCLEOTIDE SEQUENCE [LARGE SCALE GENOMIC DNA]</scope>
</reference>
<feature type="region of interest" description="Disordered" evidence="1">
    <location>
        <begin position="396"/>
        <end position="497"/>
    </location>
</feature>
<sequence length="1523" mass="161619">MSIRSTGGDLVPRDVAQVVAQVKQSSRSKKQRGGSLSRAFSWLKGRRKRKRKKKGSSNGQTRGGRGGDGLQQGRDPTKVPRQVEDDALAGRFTAVQLFQENVFVEGNRPQYLVDLHSEAQEGLKILQQEGLCCLLMLNPHIPPPPPPSRSNTNLPSTPVFPFSEKENGVDYQDDQSISSAVTLRGPEEEASFGDMSSSLDSSSITADTMSMVSARSITSTQSAFTRQGSTFRPLNQGKHGRVERPRRKDRRTTVMGIPQHVQNELGLDRATWLPDTVDGQLPNGGSMVIPATDGEDPVSGQQESNVHLQAFEALHSSSAEQQLRQRIESMYRHGPYPSPLLKYRSLAAPGVTTDGCCLQTPPSPVVSISPQASYLSKIIPNAVLPADVDVVEITRSRSRSSMRTLSKSSLVTASPAPSRASDRYSNYNRYELSSRGSNWSHSQSSDTIVSDSSTISSQGSGSTPRASRKGLGKVGGTEGYGGQTTDQVSGTTSVNGTSMSLMAKDKVGAKVSKETEGLEKDCFVRSMSVTKTKRPPPPPRRTNSLHQDKFRHHSQKPVNRAGMLERTLSPSSGYSNRGGTPIKGDKSKTTEAFQSLLPSATSEPIHKEAPANSVQFQFAGLSNTVTIPNKKVTSPSAAIVLRELFDIPEPPKVAAPLSPPPETWVHNRRTLSLLCGLSTSRLVGLKKKQDSWSTRRREVVGNGTKGPLSGAESKRTAILAQSATEGAGHIQVAKKLEDPTVLKKEEASPVVQKMELGLVAKKDSPEVRKEAQGSPGTPRKRMFFLATQKKEKASPEVQKKEPMAQKGNRDKVAGSPLAQRMNVMLPAFEDRPPTAPLTHAPPFPPPTHHPPPPSSEQTSTSSVSSLPSPPPMEQLPGRVFEGQDELDFLTPPLATPPLDGAVKMSTSLLVPTALGVPSKTKTSPWTFPPPAEDIPPPPQQAPPPPPVSLLLAPPLNVLPEGIPVPPQQAPPPPPVTFPPAPPLNVFPEGIPPPPQQAPPPPPVTMPPAPPLNVHPKGFSSPPQQGPPPPSLTIPPAPPLVVHSEGIPSPLQQGPLPPPVTIPPAPPLNVPPAPPLLVQNKSPAGSKQQPSAAATQCMEQKPLLRSKSTPMPKEDASLPMVTPSLLHTIRLRSVHPAGGSKSTDHEEGPQKPIPMPLTEAPSPPTMTRSPPSAVQLNVSTPHTETTTLSAVIAATSTPTKTPTLYTVPTGPSAAKPTPPTTSETRVPTVSPPTVVASPPAAKPTVKFASAATPPAFSKISVPSTVTLPPPTMEHSTPSMTPVPPTTAAPLPASKPVPPITLFPSSMKTTEVSTTSIMTTGQSTAAPTATATQCNVSNATAKLSVSTPIVTATQSPTTPTATATPSMRLQEAIRMKTAAMSSRDGPRARLNVRTSVSSSSPHSPEGGDLHKSPASTASFIFSKKVMEMPSSVDVQSNLRKSLVTEGQLRSLKMPPPVSRKPMSHLPSSSYKPESSVEHVSLTEPGLSKEVGKEQLVDHEPLVKEDLGSTSDAAAADTIKVTPPVL</sequence>
<feature type="compositionally biased region" description="Gly residues" evidence="1">
    <location>
        <begin position="61"/>
        <end position="70"/>
    </location>
</feature>
<name>A0A8C9SNJ7_SCLFO</name>
<evidence type="ECO:0000256" key="1">
    <source>
        <dbReference type="SAM" id="MobiDB-lite"/>
    </source>
</evidence>
<proteinExistence type="predicted"/>
<dbReference type="Ensembl" id="ENSSFOT00015037413.2">
    <property type="protein sequence ID" value="ENSSFOP00015037010.2"/>
    <property type="gene ID" value="ENSSFOG00015023547.2"/>
</dbReference>
<feature type="region of interest" description="Disordered" evidence="1">
    <location>
        <begin position="915"/>
        <end position="1097"/>
    </location>
</feature>
<feature type="compositionally biased region" description="Low complexity" evidence="1">
    <location>
        <begin position="399"/>
        <end position="409"/>
    </location>
</feature>
<feature type="compositionally biased region" description="Basic residues" evidence="1">
    <location>
        <begin position="44"/>
        <end position="55"/>
    </location>
</feature>
<accession>A0A8C9SNJ7</accession>
<feature type="region of interest" description="Disordered" evidence="1">
    <location>
        <begin position="1443"/>
        <end position="1523"/>
    </location>
</feature>
<feature type="region of interest" description="Disordered" evidence="1">
    <location>
        <begin position="230"/>
        <end position="249"/>
    </location>
</feature>
<feature type="compositionally biased region" description="Polar residues" evidence="1">
    <location>
        <begin position="568"/>
        <end position="578"/>
    </location>
</feature>
<feature type="compositionally biased region" description="Pro residues" evidence="1">
    <location>
        <begin position="1023"/>
        <end position="1038"/>
    </location>
</feature>
<organism evidence="2 3">
    <name type="scientific">Scleropages formosus</name>
    <name type="common">Asian bonytongue</name>
    <name type="synonym">Osteoglossum formosum</name>
    <dbReference type="NCBI Taxonomy" id="113540"/>
    <lineage>
        <taxon>Eukaryota</taxon>
        <taxon>Metazoa</taxon>
        <taxon>Chordata</taxon>
        <taxon>Craniata</taxon>
        <taxon>Vertebrata</taxon>
        <taxon>Euteleostomi</taxon>
        <taxon>Actinopterygii</taxon>
        <taxon>Neopterygii</taxon>
        <taxon>Teleostei</taxon>
        <taxon>Osteoglossocephala</taxon>
        <taxon>Osteoglossomorpha</taxon>
        <taxon>Osteoglossiformes</taxon>
        <taxon>Osteoglossidae</taxon>
        <taxon>Scleropages</taxon>
    </lineage>
</organism>
<feature type="compositionally biased region" description="Low complexity" evidence="1">
    <location>
        <begin position="440"/>
        <end position="462"/>
    </location>
</feature>
<evidence type="ECO:0000313" key="3">
    <source>
        <dbReference type="Proteomes" id="UP000694397"/>
    </source>
</evidence>
<feature type="region of interest" description="Disordered" evidence="1">
    <location>
        <begin position="522"/>
        <end position="587"/>
    </location>
</feature>
<feature type="region of interest" description="Disordered" evidence="1">
    <location>
        <begin position="762"/>
        <end position="781"/>
    </location>
</feature>
<gene>
    <name evidence="2" type="primary">LOC108931296</name>
</gene>
<feature type="region of interest" description="Disordered" evidence="1">
    <location>
        <begin position="20"/>
        <end position="78"/>
    </location>
</feature>
<dbReference type="PANTHER" id="PTHR23039">
    <property type="entry name" value="NANCE-HORAN SYNDROME PROTEIN"/>
    <property type="match status" value="1"/>
</dbReference>
<dbReference type="PANTHER" id="PTHR23039:SF6">
    <property type="entry name" value="SIMILAR TO MKIAA1522 PROTEIN"/>
    <property type="match status" value="1"/>
</dbReference>
<protein>
    <submittedName>
        <fullName evidence="2">Proline-rich protein 36-like</fullName>
    </submittedName>
</protein>
<feature type="region of interest" description="Disordered" evidence="1">
    <location>
        <begin position="1375"/>
        <end position="1411"/>
    </location>
</feature>
<feature type="compositionally biased region" description="Low complexity" evidence="1">
    <location>
        <begin position="948"/>
        <end position="959"/>
    </location>
</feature>
<feature type="compositionally biased region" description="Polar residues" evidence="1">
    <location>
        <begin position="1078"/>
        <end position="1097"/>
    </location>
</feature>
<feature type="region of interest" description="Disordered" evidence="1">
    <location>
        <begin position="788"/>
        <end position="896"/>
    </location>
</feature>
<feature type="compositionally biased region" description="Low complexity" evidence="1">
    <location>
        <begin position="855"/>
        <end position="866"/>
    </location>
</feature>
<dbReference type="GeneTree" id="ENSGT00950000182963"/>
<evidence type="ECO:0000313" key="2">
    <source>
        <dbReference type="Ensembl" id="ENSSFOP00015037010.2"/>
    </source>
</evidence>
<keyword evidence="3" id="KW-1185">Reference proteome</keyword>
<feature type="region of interest" description="Disordered" evidence="1">
    <location>
        <begin position="1129"/>
        <end position="1176"/>
    </location>
</feature>
<feature type="compositionally biased region" description="Low complexity" evidence="1">
    <location>
        <begin position="1393"/>
        <end position="1402"/>
    </location>
</feature>
<feature type="region of interest" description="Disordered" evidence="1">
    <location>
        <begin position="1201"/>
        <end position="1239"/>
    </location>
</feature>
<feature type="compositionally biased region" description="Pro residues" evidence="1">
    <location>
        <begin position="962"/>
        <end position="1012"/>
    </location>
</feature>
<feature type="compositionally biased region" description="Polar residues" evidence="1">
    <location>
        <begin position="483"/>
        <end position="497"/>
    </location>
</feature>
<dbReference type="PRINTS" id="PR01217">
    <property type="entry name" value="PRICHEXTENSN"/>
</dbReference>
<feature type="compositionally biased region" description="Pro residues" evidence="1">
    <location>
        <begin position="926"/>
        <end position="947"/>
    </location>
</feature>
<feature type="compositionally biased region" description="Basic and acidic residues" evidence="1">
    <location>
        <begin position="1487"/>
        <end position="1504"/>
    </location>
</feature>
<feature type="compositionally biased region" description="Basic and acidic residues" evidence="1">
    <location>
        <begin position="762"/>
        <end position="771"/>
    </location>
</feature>
<dbReference type="OrthoDB" id="9948858at2759"/>
<feature type="compositionally biased region" description="Basic and acidic residues" evidence="1">
    <location>
        <begin position="788"/>
        <end position="812"/>
    </location>
</feature>
<dbReference type="Proteomes" id="UP000694397">
    <property type="component" value="Chromosome 15"/>
</dbReference>
<feature type="compositionally biased region" description="Pro residues" evidence="1">
    <location>
        <begin position="833"/>
        <end position="854"/>
    </location>
</feature>
<reference evidence="2" key="2">
    <citation type="submission" date="2025-08" db="UniProtKB">
        <authorList>
            <consortium name="Ensembl"/>
        </authorList>
    </citation>
    <scope>IDENTIFICATION</scope>
</reference>